<comment type="caution">
    <text evidence="3">The sequence shown here is derived from an EMBL/GenBank/DDBJ whole genome shotgun (WGS) entry which is preliminary data.</text>
</comment>
<name>A0ABW9LLV1_9MYCO</name>
<evidence type="ECO:0000313" key="3">
    <source>
        <dbReference type="EMBL" id="MFN6548554.1"/>
    </source>
</evidence>
<dbReference type="InterPro" id="IPR011335">
    <property type="entry name" value="Restrct_endonuc-II-like"/>
</dbReference>
<gene>
    <name evidence="3" type="ORF">ACK4CT_35995</name>
</gene>
<evidence type="ECO:0000259" key="2">
    <source>
        <dbReference type="Pfam" id="PF14338"/>
    </source>
</evidence>
<dbReference type="RefSeq" id="WP_078332057.1">
    <property type="nucleotide sequence ID" value="NZ_JBKBDD010000028.1"/>
</dbReference>
<proteinExistence type="predicted"/>
<keyword evidence="3" id="KW-0540">Nuclease</keyword>
<protein>
    <submittedName>
        <fullName evidence="3">Restriction endonuclease</fullName>
        <ecNumber evidence="3">3.1.21.-</ecNumber>
    </submittedName>
</protein>
<keyword evidence="4" id="KW-1185">Reference proteome</keyword>
<dbReference type="GO" id="GO:0004519">
    <property type="term" value="F:endonuclease activity"/>
    <property type="evidence" value="ECO:0007669"/>
    <property type="project" value="UniProtKB-KW"/>
</dbReference>
<dbReference type="GO" id="GO:0016787">
    <property type="term" value="F:hydrolase activity"/>
    <property type="evidence" value="ECO:0007669"/>
    <property type="project" value="UniProtKB-KW"/>
</dbReference>
<dbReference type="EC" id="3.1.21.-" evidence="3"/>
<organism evidence="3 4">
    <name type="scientific">Mycolicibacterium nivoides</name>
    <dbReference type="NCBI Taxonomy" id="2487344"/>
    <lineage>
        <taxon>Bacteria</taxon>
        <taxon>Bacillati</taxon>
        <taxon>Actinomycetota</taxon>
        <taxon>Actinomycetes</taxon>
        <taxon>Mycobacteriales</taxon>
        <taxon>Mycobacteriaceae</taxon>
        <taxon>Mycolicibacterium</taxon>
    </lineage>
</organism>
<dbReference type="InterPro" id="IPR007560">
    <property type="entry name" value="Restrct_endonuc_IV_Mrr"/>
</dbReference>
<sequence>MSIEAPGYRAHRFGAVTSVPPYQDLLWPAVQAIRDLGDSGAIDEITERVLELGDYSDAQQAVLHGDGPGTEIAYRLAWARSYLKGMGLADNSRRGIWSLTEKGRTVTEPEIEPLRQLYVATSRRERKRKATLDELVELFETNPETPQLEAEESWQDQLLEVVMTMEPAAFERLAQRLLREAGFTNTRVTGKTGDGGIDGVGVYRLSLVSFPVFFQCKRYVGSVRAGAVRDFRGAMTGRGDKGLLITTGTFTADAKAEAARDGAPPLDLIDGARLCELLKEFDMGVTTRIRQVEDVWVDAAFFEGI</sequence>
<dbReference type="Pfam" id="PF14338">
    <property type="entry name" value="Mrr_N"/>
    <property type="match status" value="1"/>
</dbReference>
<dbReference type="InterPro" id="IPR052906">
    <property type="entry name" value="Type_IV_Methyl-Rstrct_Enzyme"/>
</dbReference>
<accession>A0ABW9LLV1</accession>
<dbReference type="InterPro" id="IPR025745">
    <property type="entry name" value="Mrr-like_N_dom"/>
</dbReference>
<feature type="domain" description="Restriction endonuclease type IV Mrr" evidence="1">
    <location>
        <begin position="164"/>
        <end position="278"/>
    </location>
</feature>
<evidence type="ECO:0000259" key="1">
    <source>
        <dbReference type="Pfam" id="PF04471"/>
    </source>
</evidence>
<dbReference type="EMBL" id="JBKBDD010000028">
    <property type="protein sequence ID" value="MFN6548554.1"/>
    <property type="molecule type" value="Genomic_DNA"/>
</dbReference>
<reference evidence="3 4" key="1">
    <citation type="submission" date="2024-12" db="EMBL/GenBank/DDBJ databases">
        <title>The coexistence of Mycolicibacterium septicum and Mycolicibacterium nivoides in clinical samples.</title>
        <authorList>
            <person name="Wang C."/>
            <person name="Feng Y."/>
            <person name="Zong Z."/>
        </authorList>
    </citation>
    <scope>NUCLEOTIDE SEQUENCE [LARGE SCALE GENOMIC DNA]</scope>
    <source>
        <strain evidence="3 4">120309</strain>
    </source>
</reference>
<keyword evidence="3" id="KW-0255">Endonuclease</keyword>
<dbReference type="Proteomes" id="UP001635816">
    <property type="component" value="Unassembled WGS sequence"/>
</dbReference>
<dbReference type="Gene3D" id="3.40.1350.10">
    <property type="match status" value="1"/>
</dbReference>
<evidence type="ECO:0000313" key="4">
    <source>
        <dbReference type="Proteomes" id="UP001635816"/>
    </source>
</evidence>
<dbReference type="SUPFAM" id="SSF52980">
    <property type="entry name" value="Restriction endonuclease-like"/>
    <property type="match status" value="1"/>
</dbReference>
<dbReference type="InterPro" id="IPR011856">
    <property type="entry name" value="tRNA_endonuc-like_dom_sf"/>
</dbReference>
<dbReference type="PANTHER" id="PTHR30015:SF7">
    <property type="entry name" value="TYPE IV METHYL-DIRECTED RESTRICTION ENZYME ECOKMRR"/>
    <property type="match status" value="1"/>
</dbReference>
<dbReference type="PANTHER" id="PTHR30015">
    <property type="entry name" value="MRR RESTRICTION SYSTEM PROTEIN"/>
    <property type="match status" value="1"/>
</dbReference>
<feature type="domain" description="Restriction system protein Mrr-like N-terminal" evidence="2">
    <location>
        <begin position="22"/>
        <end position="107"/>
    </location>
</feature>
<dbReference type="Pfam" id="PF04471">
    <property type="entry name" value="Mrr_cat"/>
    <property type="match status" value="1"/>
</dbReference>
<keyword evidence="3" id="KW-0378">Hydrolase</keyword>